<dbReference type="InterPro" id="IPR010280">
    <property type="entry name" value="U5_MeTrfase_fam"/>
</dbReference>
<dbReference type="SUPFAM" id="SSF50249">
    <property type="entry name" value="Nucleic acid-binding proteins"/>
    <property type="match status" value="1"/>
</dbReference>
<dbReference type="InterPro" id="IPR012340">
    <property type="entry name" value="NA-bd_OB-fold"/>
</dbReference>
<comment type="caution">
    <text evidence="6">The sequence shown here is derived from an EMBL/GenBank/DDBJ whole genome shotgun (WGS) entry which is preliminary data.</text>
</comment>
<dbReference type="GO" id="GO:0070475">
    <property type="term" value="P:rRNA base methylation"/>
    <property type="evidence" value="ECO:0007669"/>
    <property type="project" value="TreeGrafter"/>
</dbReference>
<dbReference type="Gene3D" id="2.40.50.1070">
    <property type="match status" value="1"/>
</dbReference>
<dbReference type="EC" id="2.1.1.190" evidence="6"/>
<dbReference type="GO" id="GO:0070041">
    <property type="term" value="F:rRNA (uridine-C5-)-methyltransferase activity"/>
    <property type="evidence" value="ECO:0007669"/>
    <property type="project" value="TreeGrafter"/>
</dbReference>
<dbReference type="OrthoDB" id="9804590at2"/>
<feature type="binding site" evidence="4">
    <location>
        <position position="309"/>
    </location>
    <ligand>
        <name>S-adenosyl-L-methionine</name>
        <dbReference type="ChEBI" id="CHEBI:59789"/>
    </ligand>
</feature>
<dbReference type="PANTHER" id="PTHR11061:SF30">
    <property type="entry name" value="TRNA (URACIL(54)-C(5))-METHYLTRANSFERASE"/>
    <property type="match status" value="1"/>
</dbReference>
<proteinExistence type="inferred from homology"/>
<evidence type="ECO:0000256" key="2">
    <source>
        <dbReference type="ARBA" id="ARBA00022679"/>
    </source>
</evidence>
<dbReference type="NCBIfam" id="TIGR00479">
    <property type="entry name" value="rumA"/>
    <property type="match status" value="1"/>
</dbReference>
<feature type="active site" evidence="5">
    <location>
        <position position="380"/>
    </location>
</feature>
<dbReference type="RefSeq" id="WP_128520832.1">
    <property type="nucleotide sequence ID" value="NZ_CAUWBR010000040.1"/>
</dbReference>
<dbReference type="InterPro" id="IPR030390">
    <property type="entry name" value="MeTrfase_TrmA_AS"/>
</dbReference>
<evidence type="ECO:0000256" key="1">
    <source>
        <dbReference type="ARBA" id="ARBA00022603"/>
    </source>
</evidence>
<evidence type="ECO:0000256" key="4">
    <source>
        <dbReference type="PROSITE-ProRule" id="PRU01024"/>
    </source>
</evidence>
<gene>
    <name evidence="6" type="primary">rlmD</name>
    <name evidence="6" type="ORF">EDX97_09065</name>
</gene>
<dbReference type="Gene3D" id="2.40.50.140">
    <property type="entry name" value="Nucleic acid-binding proteins"/>
    <property type="match status" value="1"/>
</dbReference>
<dbReference type="Gene3D" id="3.40.50.150">
    <property type="entry name" value="Vaccinia Virus protein VP39"/>
    <property type="match status" value="1"/>
</dbReference>
<feature type="binding site" evidence="4">
    <location>
        <position position="288"/>
    </location>
    <ligand>
        <name>S-adenosyl-L-methionine</name>
        <dbReference type="ChEBI" id="CHEBI:59789"/>
    </ligand>
</feature>
<feature type="active site" description="Nucleophile" evidence="4">
    <location>
        <position position="380"/>
    </location>
</feature>
<feature type="binding site" evidence="4">
    <location>
        <position position="354"/>
    </location>
    <ligand>
        <name>S-adenosyl-L-methionine</name>
        <dbReference type="ChEBI" id="CHEBI:59789"/>
    </ligand>
</feature>
<evidence type="ECO:0000313" key="6">
    <source>
        <dbReference type="EMBL" id="RNM29768.1"/>
    </source>
</evidence>
<dbReference type="Pfam" id="PF05958">
    <property type="entry name" value="tRNA_U5-meth_tr"/>
    <property type="match status" value="1"/>
</dbReference>
<dbReference type="SUPFAM" id="SSF53335">
    <property type="entry name" value="S-adenosyl-L-methionine-dependent methyltransferases"/>
    <property type="match status" value="1"/>
</dbReference>
<reference evidence="6 7" key="1">
    <citation type="submission" date="2018-11" db="EMBL/GenBank/DDBJ databases">
        <title>Clostridium sp. nov., a member of the family Erysipelotrichaceae isolated from pig faeces.</title>
        <authorList>
            <person name="Chang Y.-H."/>
        </authorList>
    </citation>
    <scope>NUCLEOTIDE SEQUENCE [LARGE SCALE GENOMIC DNA]</scope>
    <source>
        <strain evidence="6 7">YH-panp20</strain>
    </source>
</reference>
<dbReference type="InterPro" id="IPR029063">
    <property type="entry name" value="SAM-dependent_MTases_sf"/>
</dbReference>
<feature type="binding site" evidence="4">
    <location>
        <position position="261"/>
    </location>
    <ligand>
        <name>S-adenosyl-L-methionine</name>
        <dbReference type="ChEBI" id="CHEBI:59789"/>
    </ligand>
</feature>
<accession>A0A3N0HYK0</accession>
<dbReference type="Proteomes" id="UP000276568">
    <property type="component" value="Unassembled WGS sequence"/>
</dbReference>
<keyword evidence="3 4" id="KW-0949">S-adenosyl-L-methionine</keyword>
<sequence length="424" mass="48678">MKTTIKKWGINGEGIAYYHRKPVFIPYALPQEEIEYHIVKETRKYCIGEMDRLITQSARRRYPLCSKWQTCGGCALMHTQYKEQCKMKSQMVKEALRKYTKYQGPILPIIKNPDPLGYRNMCKLPLQKINGHWQTGMYEANTHDFVAIDRCFIHEKQIELVRKAALEVFDQYQLKDLETLVLKVFDQKVQMILVTKEITVSDACITALSAIDSVVSIWQSIKKEESMDTFGDTMIHLSGTETMELTLGAIHCQLLPRSFFQLNTKQALRLYQLVQEWTPNCHTIMEAYCGIGAMSLFVANKAESVWGIEYNRDAIENAKINAQWNHCDNVSFLCGDANEKLMGTNESIDCLIVDPPRKGLESMVNTILQKQIPTILYVSCNPSTLAKDLAVLTKQYTIQKVQPLDMFSQTPLVETIVYLERKSK</sequence>
<keyword evidence="1 4" id="KW-0489">Methyltransferase</keyword>
<evidence type="ECO:0000313" key="7">
    <source>
        <dbReference type="Proteomes" id="UP000276568"/>
    </source>
</evidence>
<dbReference type="PROSITE" id="PS01230">
    <property type="entry name" value="TRMA_1"/>
    <property type="match status" value="1"/>
</dbReference>
<evidence type="ECO:0000256" key="5">
    <source>
        <dbReference type="PROSITE-ProRule" id="PRU10015"/>
    </source>
</evidence>
<protein>
    <submittedName>
        <fullName evidence="6">23S rRNA (Uracil(1939)-C(5))-methyltransferase RlmD</fullName>
        <ecNumber evidence="6">2.1.1.190</ecNumber>
    </submittedName>
</protein>
<dbReference type="EMBL" id="RJQC01000003">
    <property type="protein sequence ID" value="RNM29768.1"/>
    <property type="molecule type" value="Genomic_DNA"/>
</dbReference>
<evidence type="ECO:0000256" key="3">
    <source>
        <dbReference type="ARBA" id="ARBA00022691"/>
    </source>
</evidence>
<keyword evidence="7" id="KW-1185">Reference proteome</keyword>
<organism evidence="6 7">
    <name type="scientific">Absicoccus porci</name>
    <dbReference type="NCBI Taxonomy" id="2486576"/>
    <lineage>
        <taxon>Bacteria</taxon>
        <taxon>Bacillati</taxon>
        <taxon>Bacillota</taxon>
        <taxon>Erysipelotrichia</taxon>
        <taxon>Erysipelotrichales</taxon>
        <taxon>Erysipelotrichaceae</taxon>
        <taxon>Absicoccus</taxon>
    </lineage>
</organism>
<dbReference type="PROSITE" id="PS51687">
    <property type="entry name" value="SAM_MT_RNA_M5U"/>
    <property type="match status" value="1"/>
</dbReference>
<comment type="similarity">
    <text evidence="4">Belongs to the class I-like SAM-binding methyltransferase superfamily. RNA M5U methyltransferase family.</text>
</comment>
<name>A0A3N0HYK0_9FIRM</name>
<dbReference type="CDD" id="cd02440">
    <property type="entry name" value="AdoMet_MTases"/>
    <property type="match status" value="1"/>
</dbReference>
<keyword evidence="2 4" id="KW-0808">Transferase</keyword>
<dbReference type="PANTHER" id="PTHR11061">
    <property type="entry name" value="RNA M5U METHYLTRANSFERASE"/>
    <property type="match status" value="1"/>
</dbReference>
<dbReference type="AlphaFoldDB" id="A0A3N0HYK0"/>